<sequence length="276" mass="31174">MMDNTKIDWADMTWNPVTGCRHGCEYCYAARTAGRFAGYLSQGVKVSNDTRKEEIVQEVKKPNCEREGIVVLDKPLKTMTAAGNVVNAPYPFGFTPTFHRYRLGDPARKQRPRNIFVCSMADLFGAWVPTKWIVEVLDACLTAPQHNYLFLTKNPRRYTELDELALLPRRENFWYGTTTTEAGQSYFISEHHKTFTSVEPMTGPLFAEAGGILVDWVIVGAETGQRKDKVVPERAWVEDLLGACREEGVPVFMKGNLAGVWGKDLVQETPRPLRHG</sequence>
<accession>A0A8S5MD03</accession>
<dbReference type="InterPro" id="IPR007197">
    <property type="entry name" value="rSAM"/>
</dbReference>
<reference evidence="1" key="1">
    <citation type="journal article" date="2021" name="Proc. Natl. Acad. Sci. U.S.A.">
        <title>A Catalog of Tens of Thousands of Viruses from Human Metagenomes Reveals Hidden Associations with Chronic Diseases.</title>
        <authorList>
            <person name="Tisza M.J."/>
            <person name="Buck C.B."/>
        </authorList>
    </citation>
    <scope>NUCLEOTIDE SEQUENCE</scope>
    <source>
        <strain evidence="1">Ct7Kl21</strain>
    </source>
</reference>
<dbReference type="SFLD" id="SFLDS00029">
    <property type="entry name" value="Radical_SAM"/>
    <property type="match status" value="1"/>
</dbReference>
<proteinExistence type="predicted"/>
<dbReference type="GO" id="GO:0003824">
    <property type="term" value="F:catalytic activity"/>
    <property type="evidence" value="ECO:0007669"/>
    <property type="project" value="InterPro"/>
</dbReference>
<protein>
    <submittedName>
        <fullName evidence="1">Uncharacterized protein</fullName>
    </submittedName>
</protein>
<dbReference type="InterPro" id="IPR011101">
    <property type="entry name" value="DUF5131"/>
</dbReference>
<evidence type="ECO:0000313" key="1">
    <source>
        <dbReference type="EMBL" id="DAD80126.1"/>
    </source>
</evidence>
<organism evidence="1">
    <name type="scientific">Podoviridae sp. ct7Kl21</name>
    <dbReference type="NCBI Taxonomy" id="2826541"/>
    <lineage>
        <taxon>Viruses</taxon>
        <taxon>Duplodnaviria</taxon>
        <taxon>Heunggongvirae</taxon>
        <taxon>Uroviricota</taxon>
        <taxon>Caudoviricetes</taxon>
    </lineage>
</organism>
<name>A0A8S5MD03_9CAUD</name>
<dbReference type="GO" id="GO:0051536">
    <property type="term" value="F:iron-sulfur cluster binding"/>
    <property type="evidence" value="ECO:0007669"/>
    <property type="project" value="InterPro"/>
</dbReference>
<dbReference type="EMBL" id="BK014880">
    <property type="protein sequence ID" value="DAD80126.1"/>
    <property type="molecule type" value="Genomic_DNA"/>
</dbReference>
<dbReference type="Pfam" id="PF07505">
    <property type="entry name" value="DUF5131"/>
    <property type="match status" value="1"/>
</dbReference>